<dbReference type="InterPro" id="IPR001610">
    <property type="entry name" value="PAC"/>
</dbReference>
<dbReference type="RefSeq" id="WP_169420468.1">
    <property type="nucleotide sequence ID" value="NZ_JABBFX010000002.1"/>
</dbReference>
<dbReference type="Pfam" id="PF08447">
    <property type="entry name" value="PAS_3"/>
    <property type="match status" value="1"/>
</dbReference>
<dbReference type="SMART" id="SM00086">
    <property type="entry name" value="PAC"/>
    <property type="match status" value="1"/>
</dbReference>
<comment type="caution">
    <text evidence="9">The sequence shown here is derived from an EMBL/GenBank/DDBJ whole genome shotgun (WGS) entry which is preliminary data.</text>
</comment>
<dbReference type="Gene3D" id="1.10.287.130">
    <property type="match status" value="1"/>
</dbReference>
<evidence type="ECO:0000259" key="8">
    <source>
        <dbReference type="PROSITE" id="PS50113"/>
    </source>
</evidence>
<keyword evidence="10" id="KW-1185">Reference proteome</keyword>
<comment type="catalytic activity">
    <reaction evidence="1">
        <text>ATP + protein L-histidine = ADP + protein N-phospho-L-histidine.</text>
        <dbReference type="EC" id="2.7.13.3"/>
    </reaction>
</comment>
<dbReference type="SUPFAM" id="SSF55874">
    <property type="entry name" value="ATPase domain of HSP90 chaperone/DNA topoisomerase II/histidine kinase"/>
    <property type="match status" value="1"/>
</dbReference>
<dbReference type="InterPro" id="IPR036890">
    <property type="entry name" value="HATPase_C_sf"/>
</dbReference>
<dbReference type="InterPro" id="IPR036097">
    <property type="entry name" value="HisK_dim/P_sf"/>
</dbReference>
<dbReference type="Pfam" id="PF00512">
    <property type="entry name" value="HisKA"/>
    <property type="match status" value="1"/>
</dbReference>
<reference evidence="9 10" key="1">
    <citation type="submission" date="2020-04" db="EMBL/GenBank/DDBJ databases">
        <title>Ramlibacter sp. G-1-2-2 isolated from soil.</title>
        <authorList>
            <person name="Dahal R.H."/>
        </authorList>
    </citation>
    <scope>NUCLEOTIDE SEQUENCE [LARGE SCALE GENOMIC DNA]</scope>
    <source>
        <strain evidence="9 10">G-1-2-2</strain>
    </source>
</reference>
<dbReference type="PANTHER" id="PTHR43304:SF1">
    <property type="entry name" value="PAC DOMAIN-CONTAINING PROTEIN"/>
    <property type="match status" value="1"/>
</dbReference>
<dbReference type="Gene3D" id="3.30.565.10">
    <property type="entry name" value="Histidine kinase-like ATPase, C-terminal domain"/>
    <property type="match status" value="1"/>
</dbReference>
<evidence type="ECO:0000256" key="1">
    <source>
        <dbReference type="ARBA" id="ARBA00000085"/>
    </source>
</evidence>
<dbReference type="GO" id="GO:0000155">
    <property type="term" value="F:phosphorelay sensor kinase activity"/>
    <property type="evidence" value="ECO:0007669"/>
    <property type="project" value="InterPro"/>
</dbReference>
<keyword evidence="4" id="KW-0808">Transferase</keyword>
<dbReference type="SMART" id="SM00388">
    <property type="entry name" value="HisKA"/>
    <property type="match status" value="1"/>
</dbReference>
<dbReference type="PROSITE" id="PS50109">
    <property type="entry name" value="HIS_KIN"/>
    <property type="match status" value="1"/>
</dbReference>
<dbReference type="InterPro" id="IPR000014">
    <property type="entry name" value="PAS"/>
</dbReference>
<dbReference type="Proteomes" id="UP000541185">
    <property type="component" value="Unassembled WGS sequence"/>
</dbReference>
<gene>
    <name evidence="9" type="ORF">HHL11_20735</name>
</gene>
<dbReference type="InterPro" id="IPR004358">
    <property type="entry name" value="Sig_transdc_His_kin-like_C"/>
</dbReference>
<dbReference type="CDD" id="cd00075">
    <property type="entry name" value="HATPase"/>
    <property type="match status" value="1"/>
</dbReference>
<dbReference type="InterPro" id="IPR035965">
    <property type="entry name" value="PAS-like_dom_sf"/>
</dbReference>
<name>A0A848H6R9_9BURK</name>
<dbReference type="EC" id="2.7.13.3" evidence="2"/>
<dbReference type="InterPro" id="IPR013655">
    <property type="entry name" value="PAS_fold_3"/>
</dbReference>
<evidence type="ECO:0000256" key="5">
    <source>
        <dbReference type="ARBA" id="ARBA00022777"/>
    </source>
</evidence>
<accession>A0A848H6R9</accession>
<dbReference type="InterPro" id="IPR003661">
    <property type="entry name" value="HisK_dim/P_dom"/>
</dbReference>
<dbReference type="InterPro" id="IPR003594">
    <property type="entry name" value="HATPase_dom"/>
</dbReference>
<dbReference type="PANTHER" id="PTHR43304">
    <property type="entry name" value="PHYTOCHROME-LIKE PROTEIN CPH1"/>
    <property type="match status" value="1"/>
</dbReference>
<protein>
    <recommendedName>
        <fullName evidence="2">histidine kinase</fullName>
        <ecNumber evidence="2">2.7.13.3</ecNumber>
    </recommendedName>
</protein>
<dbReference type="SMART" id="SM00387">
    <property type="entry name" value="HATPase_c"/>
    <property type="match status" value="1"/>
</dbReference>
<dbReference type="NCBIfam" id="TIGR00229">
    <property type="entry name" value="sensory_box"/>
    <property type="match status" value="1"/>
</dbReference>
<evidence type="ECO:0000256" key="4">
    <source>
        <dbReference type="ARBA" id="ARBA00022679"/>
    </source>
</evidence>
<dbReference type="SUPFAM" id="SSF47384">
    <property type="entry name" value="Homodimeric domain of signal transducing histidine kinase"/>
    <property type="match status" value="1"/>
</dbReference>
<organism evidence="9 10">
    <name type="scientific">Ramlibacter agri</name>
    <dbReference type="NCBI Taxonomy" id="2728837"/>
    <lineage>
        <taxon>Bacteria</taxon>
        <taxon>Pseudomonadati</taxon>
        <taxon>Pseudomonadota</taxon>
        <taxon>Betaproteobacteria</taxon>
        <taxon>Burkholderiales</taxon>
        <taxon>Comamonadaceae</taxon>
        <taxon>Ramlibacter</taxon>
    </lineage>
</organism>
<dbReference type="CDD" id="cd00130">
    <property type="entry name" value="PAS"/>
    <property type="match status" value="1"/>
</dbReference>
<dbReference type="PROSITE" id="PS50113">
    <property type="entry name" value="PAC"/>
    <property type="match status" value="1"/>
</dbReference>
<evidence type="ECO:0000313" key="10">
    <source>
        <dbReference type="Proteomes" id="UP000541185"/>
    </source>
</evidence>
<dbReference type="Gene3D" id="3.30.450.20">
    <property type="entry name" value="PAS domain"/>
    <property type="match status" value="1"/>
</dbReference>
<dbReference type="EMBL" id="JABBFX010000002">
    <property type="protein sequence ID" value="NML46187.1"/>
    <property type="molecule type" value="Genomic_DNA"/>
</dbReference>
<evidence type="ECO:0000256" key="3">
    <source>
        <dbReference type="ARBA" id="ARBA00022553"/>
    </source>
</evidence>
<feature type="region of interest" description="Disordered" evidence="6">
    <location>
        <begin position="360"/>
        <end position="384"/>
    </location>
</feature>
<dbReference type="SUPFAM" id="SSF55785">
    <property type="entry name" value="PYP-like sensor domain (PAS domain)"/>
    <property type="match status" value="1"/>
</dbReference>
<dbReference type="CDD" id="cd00082">
    <property type="entry name" value="HisKA"/>
    <property type="match status" value="1"/>
</dbReference>
<feature type="domain" description="PAC" evidence="8">
    <location>
        <begin position="79"/>
        <end position="131"/>
    </location>
</feature>
<dbReference type="PRINTS" id="PR00344">
    <property type="entry name" value="BCTRLSENSOR"/>
</dbReference>
<proteinExistence type="predicted"/>
<evidence type="ECO:0000256" key="2">
    <source>
        <dbReference type="ARBA" id="ARBA00012438"/>
    </source>
</evidence>
<dbReference type="InterPro" id="IPR000700">
    <property type="entry name" value="PAS-assoc_C"/>
</dbReference>
<evidence type="ECO:0000313" key="9">
    <source>
        <dbReference type="EMBL" id="NML46187.1"/>
    </source>
</evidence>
<dbReference type="SMART" id="SM00091">
    <property type="entry name" value="PAS"/>
    <property type="match status" value="1"/>
</dbReference>
<dbReference type="InterPro" id="IPR052162">
    <property type="entry name" value="Sensor_kinase/Photoreceptor"/>
</dbReference>
<dbReference type="FunFam" id="3.30.450.20:FF:000099">
    <property type="entry name" value="Sensory box sensor histidine kinase"/>
    <property type="match status" value="1"/>
</dbReference>
<keyword evidence="3" id="KW-0597">Phosphoprotein</keyword>
<dbReference type="AlphaFoldDB" id="A0A848H6R9"/>
<evidence type="ECO:0000259" key="7">
    <source>
        <dbReference type="PROSITE" id="PS50109"/>
    </source>
</evidence>
<keyword evidence="5" id="KW-0418">Kinase</keyword>
<dbReference type="Pfam" id="PF02518">
    <property type="entry name" value="HATPase_c"/>
    <property type="match status" value="1"/>
</dbReference>
<feature type="domain" description="Histidine kinase" evidence="7">
    <location>
        <begin position="150"/>
        <end position="362"/>
    </location>
</feature>
<evidence type="ECO:0000256" key="6">
    <source>
        <dbReference type="SAM" id="MobiDB-lite"/>
    </source>
</evidence>
<dbReference type="InterPro" id="IPR005467">
    <property type="entry name" value="His_kinase_dom"/>
</dbReference>
<sequence length="384" mass="41787">MDRPLTSTEYRLLVEHSPVLLWRAGLDAKCDYFNETWLAFTGRSMAQELGDGWAGGVHPDDLQRCVAYYLDYFHRRQAFEMEYRLRRHDGAYRWIFDRGVPFTDDSGVFAGFIGSCIDVDERRQGEDAQQRQAREQLELARDFEKWILAIVSHDIRDPLNAIGLAAQVLARTGAAAAPGQKQAEVITRAVGRIRHIVGDLLDLSREREGAGIAVDPQPTDLRALCQHIIDELRALAVDRPISFDCEVDGRGAWDEQRILQALSNLASNAVQHGTPGSPVGLRLTGDAQRVALEVHNEGEIPAEVLPRIFEPFGSGRQHGGRGEGLGLGLFIAKAIAEAHGGGLEVDSPPGGTTFRMVLPRASGAASAPATPTPGTASSRPASSG</sequence>